<evidence type="ECO:0000256" key="7">
    <source>
        <dbReference type="ARBA" id="ARBA00047899"/>
    </source>
</evidence>
<keyword evidence="3" id="KW-0808">Transferase</keyword>
<evidence type="ECO:0000256" key="2">
    <source>
        <dbReference type="ARBA" id="ARBA00022527"/>
    </source>
</evidence>
<dbReference type="Pfam" id="PF16543">
    <property type="entry name" value="DFRP_C"/>
    <property type="match status" value="1"/>
</dbReference>
<evidence type="ECO:0000313" key="13">
    <source>
        <dbReference type="Proteomes" id="UP001152797"/>
    </source>
</evidence>
<dbReference type="InterPro" id="IPR000719">
    <property type="entry name" value="Prot_kinase_dom"/>
</dbReference>
<dbReference type="InterPro" id="IPR032378">
    <property type="entry name" value="ZC3H15/TMA46_C"/>
</dbReference>
<feature type="compositionally biased region" description="Basic and acidic residues" evidence="9">
    <location>
        <begin position="755"/>
        <end position="769"/>
    </location>
</feature>
<dbReference type="GO" id="GO:0004674">
    <property type="term" value="F:protein serine/threonine kinase activity"/>
    <property type="evidence" value="ECO:0007669"/>
    <property type="project" value="UniProtKB-KW"/>
</dbReference>
<dbReference type="InterPro" id="IPR011009">
    <property type="entry name" value="Kinase-like_dom_sf"/>
</dbReference>
<dbReference type="OrthoDB" id="278280at2759"/>
<keyword evidence="2" id="KW-0723">Serine/threonine-protein kinase</keyword>
<dbReference type="InterPro" id="IPR008271">
    <property type="entry name" value="Ser/Thr_kinase_AS"/>
</dbReference>
<feature type="compositionally biased region" description="Basic and acidic residues" evidence="9">
    <location>
        <begin position="720"/>
        <end position="731"/>
    </location>
</feature>
<dbReference type="SUPFAM" id="SSF56112">
    <property type="entry name" value="Protein kinase-like (PK-like)"/>
    <property type="match status" value="1"/>
</dbReference>
<evidence type="ECO:0000313" key="12">
    <source>
        <dbReference type="EMBL" id="CAL1156262.1"/>
    </source>
</evidence>
<dbReference type="GO" id="GO:0005524">
    <property type="term" value="F:ATP binding"/>
    <property type="evidence" value="ECO:0007669"/>
    <property type="project" value="UniProtKB-KW"/>
</dbReference>
<evidence type="ECO:0000256" key="6">
    <source>
        <dbReference type="ARBA" id="ARBA00022840"/>
    </source>
</evidence>
<dbReference type="Pfam" id="PF00069">
    <property type="entry name" value="Pkinase"/>
    <property type="match status" value="1"/>
</dbReference>
<feature type="region of interest" description="Disordered" evidence="9">
    <location>
        <begin position="42"/>
        <end position="67"/>
    </location>
</feature>
<feature type="region of interest" description="Disordered" evidence="9">
    <location>
        <begin position="755"/>
        <end position="805"/>
    </location>
</feature>
<reference evidence="11" key="1">
    <citation type="submission" date="2022-10" db="EMBL/GenBank/DDBJ databases">
        <authorList>
            <person name="Chen Y."/>
            <person name="Dougan E. K."/>
            <person name="Chan C."/>
            <person name="Rhodes N."/>
            <person name="Thang M."/>
        </authorList>
    </citation>
    <scope>NUCLEOTIDE SEQUENCE</scope>
</reference>
<keyword evidence="13" id="KW-1185">Reference proteome</keyword>
<comment type="caution">
    <text evidence="11">The sequence shown here is derived from an EMBL/GenBank/DDBJ whole genome shotgun (WGS) entry which is preliminary data.</text>
</comment>
<feature type="domain" description="Protein kinase" evidence="10">
    <location>
        <begin position="268"/>
        <end position="574"/>
    </location>
</feature>
<evidence type="ECO:0000313" key="11">
    <source>
        <dbReference type="EMBL" id="CAI4002887.1"/>
    </source>
</evidence>
<evidence type="ECO:0000256" key="8">
    <source>
        <dbReference type="ARBA" id="ARBA00048679"/>
    </source>
</evidence>
<dbReference type="EMBL" id="CAMXCT030003179">
    <property type="protein sequence ID" value="CAL4790199.1"/>
    <property type="molecule type" value="Genomic_DNA"/>
</dbReference>
<keyword evidence="6" id="KW-0067">ATP-binding</keyword>
<dbReference type="PANTHER" id="PTHR44899">
    <property type="entry name" value="CAMK FAMILY PROTEIN KINASE"/>
    <property type="match status" value="1"/>
</dbReference>
<feature type="region of interest" description="Disordered" evidence="9">
    <location>
        <begin position="241"/>
        <end position="263"/>
    </location>
</feature>
<gene>
    <name evidence="11" type="ORF">C1SCF055_LOCUS28802</name>
</gene>
<dbReference type="PANTHER" id="PTHR44899:SF6">
    <property type="entry name" value="SERINE_THREONINE PROTEIN KINASE"/>
    <property type="match status" value="1"/>
</dbReference>
<protein>
    <recommendedName>
        <fullName evidence="1">non-specific serine/threonine protein kinase</fullName>
        <ecNumber evidence="1">2.7.11.1</ecNumber>
    </recommendedName>
</protein>
<feature type="compositionally biased region" description="Low complexity" evidence="9">
    <location>
        <begin position="641"/>
        <end position="673"/>
    </location>
</feature>
<feature type="compositionally biased region" description="Acidic residues" evidence="9">
    <location>
        <begin position="311"/>
        <end position="330"/>
    </location>
</feature>
<evidence type="ECO:0000256" key="4">
    <source>
        <dbReference type="ARBA" id="ARBA00022741"/>
    </source>
</evidence>
<dbReference type="Gene3D" id="1.10.510.10">
    <property type="entry name" value="Transferase(Phosphotransferase) domain 1"/>
    <property type="match status" value="1"/>
</dbReference>
<dbReference type="InterPro" id="IPR051131">
    <property type="entry name" value="NEK_Ser/Thr_kinase_NIMA"/>
</dbReference>
<feature type="region of interest" description="Disordered" evidence="9">
    <location>
        <begin position="279"/>
        <end position="338"/>
    </location>
</feature>
<reference evidence="12" key="2">
    <citation type="submission" date="2024-04" db="EMBL/GenBank/DDBJ databases">
        <authorList>
            <person name="Chen Y."/>
            <person name="Shah S."/>
            <person name="Dougan E. K."/>
            <person name="Thang M."/>
            <person name="Chan C."/>
        </authorList>
    </citation>
    <scope>NUCLEOTIDE SEQUENCE [LARGE SCALE GENOMIC DNA]</scope>
</reference>
<dbReference type="EMBL" id="CAMXCT010003179">
    <property type="protein sequence ID" value="CAI4002887.1"/>
    <property type="molecule type" value="Genomic_DNA"/>
</dbReference>
<dbReference type="PROSITE" id="PS50011">
    <property type="entry name" value="PROTEIN_KINASE_DOM"/>
    <property type="match status" value="1"/>
</dbReference>
<proteinExistence type="predicted"/>
<dbReference type="PROSITE" id="PS00108">
    <property type="entry name" value="PROTEIN_KINASE_ST"/>
    <property type="match status" value="1"/>
</dbReference>
<comment type="catalytic activity">
    <reaction evidence="7">
        <text>L-threonyl-[protein] + ATP = O-phospho-L-threonyl-[protein] + ADP + H(+)</text>
        <dbReference type="Rhea" id="RHEA:46608"/>
        <dbReference type="Rhea" id="RHEA-COMP:11060"/>
        <dbReference type="Rhea" id="RHEA-COMP:11605"/>
        <dbReference type="ChEBI" id="CHEBI:15378"/>
        <dbReference type="ChEBI" id="CHEBI:30013"/>
        <dbReference type="ChEBI" id="CHEBI:30616"/>
        <dbReference type="ChEBI" id="CHEBI:61977"/>
        <dbReference type="ChEBI" id="CHEBI:456216"/>
        <dbReference type="EC" id="2.7.11.1"/>
    </reaction>
</comment>
<evidence type="ECO:0000256" key="9">
    <source>
        <dbReference type="SAM" id="MobiDB-lite"/>
    </source>
</evidence>
<name>A0A9P1D231_9DINO</name>
<feature type="compositionally biased region" description="Basic and acidic residues" evidence="9">
    <location>
        <begin position="52"/>
        <end position="67"/>
    </location>
</feature>
<keyword evidence="5" id="KW-0418">Kinase</keyword>
<evidence type="ECO:0000256" key="1">
    <source>
        <dbReference type="ARBA" id="ARBA00012513"/>
    </source>
</evidence>
<dbReference type="EC" id="2.7.11.1" evidence="1"/>
<feature type="compositionally biased region" description="Acidic residues" evidence="9">
    <location>
        <begin position="285"/>
        <end position="300"/>
    </location>
</feature>
<dbReference type="AlphaFoldDB" id="A0A9P1D231"/>
<organism evidence="11">
    <name type="scientific">Cladocopium goreaui</name>
    <dbReference type="NCBI Taxonomy" id="2562237"/>
    <lineage>
        <taxon>Eukaryota</taxon>
        <taxon>Sar</taxon>
        <taxon>Alveolata</taxon>
        <taxon>Dinophyceae</taxon>
        <taxon>Suessiales</taxon>
        <taxon>Symbiodiniaceae</taxon>
        <taxon>Cladocopium</taxon>
    </lineage>
</organism>
<dbReference type="SMART" id="SM00220">
    <property type="entry name" value="S_TKc"/>
    <property type="match status" value="1"/>
</dbReference>
<feature type="compositionally biased region" description="Basic and acidic residues" evidence="9">
    <location>
        <begin position="241"/>
        <end position="251"/>
    </location>
</feature>
<evidence type="ECO:0000259" key="10">
    <source>
        <dbReference type="PROSITE" id="PS50011"/>
    </source>
</evidence>
<feature type="region of interest" description="Disordered" evidence="9">
    <location>
        <begin position="622"/>
        <end position="741"/>
    </location>
</feature>
<dbReference type="EMBL" id="CAMXCT020003179">
    <property type="protein sequence ID" value="CAL1156262.1"/>
    <property type="molecule type" value="Genomic_DNA"/>
</dbReference>
<keyword evidence="4" id="KW-0547">Nucleotide-binding</keyword>
<dbReference type="Proteomes" id="UP001152797">
    <property type="component" value="Unassembled WGS sequence"/>
</dbReference>
<evidence type="ECO:0000256" key="5">
    <source>
        <dbReference type="ARBA" id="ARBA00022777"/>
    </source>
</evidence>
<sequence>MPPKAAVDKAKQKEREKIAVDKTFGLKNKNKSKVVQKYIKSITNNASGAPKGGKEQQERDAKEAKQKELQKAALMNSLFNMSTDKKGRAFDPVAKKKAKQAEEEALAAGKKLKDEEKKDIIEGVANTIRLTNPKTGIRMSEIGGHPIIQALKTKHADAFKILQLLLFIKAHDKVFWVDDPDSTNPTIRCLEDVEAEVAPDSRPIEEIIEERRAALPPGGTPVTLETFKAWKEKREAERLERVEQERLENAKKTGGTKGLVGMSGRDLFTYDASLFKDEEGAVSADEYDEREEDPPEEEENDGKTKGVASELQDDGAEAEDAEDAEDDEAADPAARGSNEDAAAINEKLFLQEEELPDDDDDEAFGGSAWKTEKFCFAFSHQVAAPARGPRPDATPSCAGDLLQQINRCKHERAYLREADVWRYLDGMCQGLKALHDLRILHRDLKCANVFLSHSRDGLIAKLGDFNVSKVAKRGLCMTQTGTPYYASPEVWRDMPYDAKSDMWSLGCVLYEMVALRPPFRAEDMEGLYHKVVRGQYPRIPAHYGQDLADVIAALLQVHPRNRPSVEQLLQMPQMMRHSIGLREETRPAGDLLSTIKLPKNAIDLSGCLPKPRYVPSDEVLLHDQDLGPHVPPAERPPPERLPASAHAHQAPPHGSAPGSAQAPQASQALAAHAPQPPQMPRGEDVRHRPKASPLSDSQSRPPLPPRPPRERLAPSSEVASPRDRGADRDRGPGVAGPVAPVAVNVDSLDAYLQQREKAGEERDRGDRGARGHVVHDRRRREEAQGAPGAPSTRPLPPLDPASRGASHAGHAYAALQLPSHTGLFPAFCRAAMASETMAQQEQDALLPDDEELLQSKMERARRYQRAGLACAGIFAVSLLLTFLTREEPSFRGKDDARGFIRYSDPVEVDIDQATKEYSTYSYDAQPSGNLFYSPHAATSNVAPATYGVPSAASISSTAASSKRCILCNPNQCTLDYSGKGAWTSCPASQKYFSEAHCKCVSSCSDPSGHVPTCNLCENCYTKACLIDGRYLQCGAATPYWEPNKKTCASLCQPPPGPSPSPYSQRYPTPMPSLAEIWDVLKSRCWDVGSIC</sequence>
<evidence type="ECO:0000256" key="3">
    <source>
        <dbReference type="ARBA" id="ARBA00022679"/>
    </source>
</evidence>
<dbReference type="Gene3D" id="6.20.400.10">
    <property type="match status" value="1"/>
</dbReference>
<accession>A0A9P1D231</accession>
<comment type="catalytic activity">
    <reaction evidence="8">
        <text>L-seryl-[protein] + ATP = O-phospho-L-seryl-[protein] + ADP + H(+)</text>
        <dbReference type="Rhea" id="RHEA:17989"/>
        <dbReference type="Rhea" id="RHEA-COMP:9863"/>
        <dbReference type="Rhea" id="RHEA-COMP:11604"/>
        <dbReference type="ChEBI" id="CHEBI:15378"/>
        <dbReference type="ChEBI" id="CHEBI:29999"/>
        <dbReference type="ChEBI" id="CHEBI:30616"/>
        <dbReference type="ChEBI" id="CHEBI:83421"/>
        <dbReference type="ChEBI" id="CHEBI:456216"/>
        <dbReference type="EC" id="2.7.11.1"/>
    </reaction>
</comment>